<proteinExistence type="predicted"/>
<protein>
    <submittedName>
        <fullName evidence="1">Uncharacterized protein</fullName>
    </submittedName>
</protein>
<dbReference type="EMBL" id="MN739469">
    <property type="protein sequence ID" value="QHT06520.1"/>
    <property type="molecule type" value="Genomic_DNA"/>
</dbReference>
<evidence type="ECO:0000313" key="1">
    <source>
        <dbReference type="EMBL" id="QHT06520.1"/>
    </source>
</evidence>
<dbReference type="AlphaFoldDB" id="A0A6C0CRN0"/>
<accession>A0A6C0CRN0</accession>
<reference evidence="1" key="1">
    <citation type="journal article" date="2020" name="Nature">
        <title>Giant virus diversity and host interactions through global metagenomics.</title>
        <authorList>
            <person name="Schulz F."/>
            <person name="Roux S."/>
            <person name="Paez-Espino D."/>
            <person name="Jungbluth S."/>
            <person name="Walsh D.A."/>
            <person name="Denef V.J."/>
            <person name="McMahon K.D."/>
            <person name="Konstantinidis K.T."/>
            <person name="Eloe-Fadrosh E.A."/>
            <person name="Kyrpides N.C."/>
            <person name="Woyke T."/>
        </authorList>
    </citation>
    <scope>NUCLEOTIDE SEQUENCE</scope>
    <source>
        <strain evidence="1">GVMAG-M-3300021425-30</strain>
    </source>
</reference>
<sequence>MLLYIYMSSQIFKTNVPNELFFSFMETIKSNNDDTNIIVINNDSYKRSTLKDELKDFLDSILEHYHLSKRHYVTRKMSYSKFTTIIRQICKQNQISYTSKIKYFRSTYEIIYYIVKPELPTCK</sequence>
<organism evidence="1">
    <name type="scientific">viral metagenome</name>
    <dbReference type="NCBI Taxonomy" id="1070528"/>
    <lineage>
        <taxon>unclassified sequences</taxon>
        <taxon>metagenomes</taxon>
        <taxon>organismal metagenomes</taxon>
    </lineage>
</organism>
<name>A0A6C0CRN0_9ZZZZ</name>